<accession>A0A383UM03</accession>
<protein>
    <submittedName>
        <fullName evidence="1">Uncharacterized protein</fullName>
    </submittedName>
</protein>
<evidence type="ECO:0000313" key="2">
    <source>
        <dbReference type="Proteomes" id="UP000275772"/>
    </source>
</evidence>
<proteinExistence type="predicted"/>
<gene>
    <name evidence="1" type="ORF">BLGHR1_11348</name>
</gene>
<reference evidence="1 2" key="1">
    <citation type="submission" date="2017-11" db="EMBL/GenBank/DDBJ databases">
        <authorList>
            <person name="Kracher B."/>
        </authorList>
    </citation>
    <scope>NUCLEOTIDE SEQUENCE [LARGE SCALE GENOMIC DNA]</scope>
    <source>
        <strain evidence="1 2">RACE1</strain>
    </source>
</reference>
<dbReference type="EMBL" id="UNSH01000014">
    <property type="protein sequence ID" value="SZF00605.1"/>
    <property type="molecule type" value="Genomic_DNA"/>
</dbReference>
<dbReference type="AlphaFoldDB" id="A0A383UM03"/>
<name>A0A383UM03_BLUHO</name>
<organism evidence="1 2">
    <name type="scientific">Blumeria hordei</name>
    <name type="common">Barley powdery mildew</name>
    <name type="synonym">Blumeria graminis f. sp. hordei</name>
    <dbReference type="NCBI Taxonomy" id="2867405"/>
    <lineage>
        <taxon>Eukaryota</taxon>
        <taxon>Fungi</taxon>
        <taxon>Dikarya</taxon>
        <taxon>Ascomycota</taxon>
        <taxon>Pezizomycotina</taxon>
        <taxon>Leotiomycetes</taxon>
        <taxon>Erysiphales</taxon>
        <taxon>Erysiphaceae</taxon>
        <taxon>Blumeria</taxon>
    </lineage>
</organism>
<sequence length="107" mass="12603">MLLLTQQHVQWKLRASGSFNQISGRPTHLILIRLKVIFRIWMAESSVLQIVCVRSLRRHWTPRPRRYCETHLEYVIKILGCHRYGYGTNLILRPENIPAACSNPRPK</sequence>
<evidence type="ECO:0000313" key="1">
    <source>
        <dbReference type="EMBL" id="SZF00605.1"/>
    </source>
</evidence>
<dbReference type="Proteomes" id="UP000275772">
    <property type="component" value="Unassembled WGS sequence"/>
</dbReference>
<dbReference type="VEuPathDB" id="FungiDB:BLGHR1_11348"/>